<dbReference type="Proteomes" id="UP000288291">
    <property type="component" value="Unassembled WGS sequence"/>
</dbReference>
<dbReference type="GO" id="GO:0008168">
    <property type="term" value="F:methyltransferase activity"/>
    <property type="evidence" value="ECO:0007669"/>
    <property type="project" value="UniProtKB-KW"/>
</dbReference>
<organism evidence="1 2">
    <name type="scientific">Lactobacillus xujianguonis</name>
    <dbReference type="NCBI Taxonomy" id="2495899"/>
    <lineage>
        <taxon>Bacteria</taxon>
        <taxon>Bacillati</taxon>
        <taxon>Bacillota</taxon>
        <taxon>Bacilli</taxon>
        <taxon>Lactobacillales</taxon>
        <taxon>Lactobacillaceae</taxon>
        <taxon>Lactobacillus</taxon>
    </lineage>
</organism>
<proteinExistence type="predicted"/>
<keyword evidence="1" id="KW-0489">Methyltransferase</keyword>
<accession>A0A437SXX0</accession>
<comment type="caution">
    <text evidence="1">The sequence shown here is derived from an EMBL/GenBank/DDBJ whole genome shotgun (WGS) entry which is preliminary data.</text>
</comment>
<evidence type="ECO:0000313" key="1">
    <source>
        <dbReference type="EMBL" id="RVU71720.1"/>
    </source>
</evidence>
<reference evidence="1 2" key="1">
    <citation type="submission" date="2018-12" db="EMBL/GenBank/DDBJ databases">
        <authorList>
            <person name="Meng J."/>
        </authorList>
    </citation>
    <scope>NUCLEOTIDE SEQUENCE [LARGE SCALE GENOMIC DNA]</scope>
    <source>
        <strain evidence="1 2">HT111-2</strain>
    </source>
</reference>
<dbReference type="RefSeq" id="WP_103661209.1">
    <property type="nucleotide sequence ID" value="NZ_ML136871.1"/>
</dbReference>
<gene>
    <name evidence="1" type="ORF">EJK17_00125</name>
</gene>
<protein>
    <submittedName>
        <fullName evidence="1">SAM-dependent methyltransferase</fullName>
    </submittedName>
</protein>
<sequence length="247" mass="28026">MTKYLTKLNTLMQELQVPEISHQVKEINQIVTAVAEKKVIANQPARLGLLPDEAAELEKQLTPAKQKQLKVVDHLLNSVRQYLSLKYGIWSLPNMQTANLIQKELNVESALEIMAGNAYWSMALHETGIKAVATDSLEWAKTSATGRETFFPVEDLEAAAAIKKYAGADLILCSWSPNFGHSDLDVVDCWRKYSPQSYLLFIGERDGATNTPEFWQEMQFKHSPAIRKINQSFVSYDFIEEKIYEID</sequence>
<dbReference type="AlphaFoldDB" id="A0A437SXX0"/>
<evidence type="ECO:0000313" key="2">
    <source>
        <dbReference type="Proteomes" id="UP000288291"/>
    </source>
</evidence>
<keyword evidence="1" id="KW-0808">Transferase</keyword>
<name>A0A437SXX0_9LACO</name>
<dbReference type="GO" id="GO:0032259">
    <property type="term" value="P:methylation"/>
    <property type="evidence" value="ECO:0007669"/>
    <property type="project" value="UniProtKB-KW"/>
</dbReference>
<keyword evidence="2" id="KW-1185">Reference proteome</keyword>
<dbReference type="EMBL" id="RXIA01000001">
    <property type="protein sequence ID" value="RVU71720.1"/>
    <property type="molecule type" value="Genomic_DNA"/>
</dbReference>